<dbReference type="SUPFAM" id="SSF52425">
    <property type="entry name" value="Cryptochrome/photolyase, N-terminal domain"/>
    <property type="match status" value="1"/>
</dbReference>
<dbReference type="Gene3D" id="1.25.40.80">
    <property type="match status" value="1"/>
</dbReference>
<dbReference type="Proteomes" id="UP000485058">
    <property type="component" value="Unassembled WGS sequence"/>
</dbReference>
<comment type="caution">
    <text evidence="2">The sequence shown here is derived from an EMBL/GenBank/DDBJ whole genome shotgun (WGS) entry which is preliminary data.</text>
</comment>
<dbReference type="InterPro" id="IPR006050">
    <property type="entry name" value="DNA_photolyase_N"/>
</dbReference>
<dbReference type="GO" id="GO:0003677">
    <property type="term" value="F:DNA binding"/>
    <property type="evidence" value="ECO:0007669"/>
    <property type="project" value="TreeGrafter"/>
</dbReference>
<dbReference type="GO" id="GO:0003904">
    <property type="term" value="F:deoxyribodipyrimidine photo-lyase activity"/>
    <property type="evidence" value="ECO:0007669"/>
    <property type="project" value="TreeGrafter"/>
</dbReference>
<dbReference type="EMBL" id="BLLF01001067">
    <property type="protein sequence ID" value="GFH16890.1"/>
    <property type="molecule type" value="Genomic_DNA"/>
</dbReference>
<protein>
    <submittedName>
        <fullName evidence="2">Deoxyribodipyrimidine photo-lyase</fullName>
    </submittedName>
</protein>
<evidence type="ECO:0000259" key="1">
    <source>
        <dbReference type="PROSITE" id="PS51645"/>
    </source>
</evidence>
<accession>A0A699Z5S3</accession>
<dbReference type="PANTHER" id="PTHR11455:SF22">
    <property type="entry name" value="CRYPTOCHROME DASH"/>
    <property type="match status" value="1"/>
</dbReference>
<dbReference type="Pfam" id="PF00875">
    <property type="entry name" value="DNA_photolyase"/>
    <property type="match status" value="1"/>
</dbReference>
<dbReference type="GO" id="GO:0000719">
    <property type="term" value="P:photoreactive repair"/>
    <property type="evidence" value="ECO:0007669"/>
    <property type="project" value="TreeGrafter"/>
</dbReference>
<name>A0A699Z5S3_HAELA</name>
<reference evidence="2 3" key="1">
    <citation type="submission" date="2020-02" db="EMBL/GenBank/DDBJ databases">
        <title>Draft genome sequence of Haematococcus lacustris strain NIES-144.</title>
        <authorList>
            <person name="Morimoto D."/>
            <person name="Nakagawa S."/>
            <person name="Yoshida T."/>
            <person name="Sawayama S."/>
        </authorList>
    </citation>
    <scope>NUCLEOTIDE SEQUENCE [LARGE SCALE GENOMIC DNA]</scope>
    <source>
        <strain evidence="2 3">NIES-144</strain>
    </source>
</reference>
<dbReference type="InterPro" id="IPR014729">
    <property type="entry name" value="Rossmann-like_a/b/a_fold"/>
</dbReference>
<sequence length="198" mass="21296">MIPFLPPPCPSPGWPAHPFYPLLPCCRHLPRAQFLLESVADLKKQLRKLGSDLAVTVGKPEHILPGLLMGCPSSLVLTMEESTSEEKTVDAAVVKALDPAGSRLQKVWGHTLYHLDDLQGNGGPFSSGGIKTMPNIFTPFKEQPQWPSLATAVTAAAEGVLEPKHQGRAVWGSCWPGRLTGLVCPGQTSSSQRSDDVI</sequence>
<evidence type="ECO:0000313" key="3">
    <source>
        <dbReference type="Proteomes" id="UP000485058"/>
    </source>
</evidence>
<keyword evidence="3" id="KW-1185">Reference proteome</keyword>
<dbReference type="AlphaFoldDB" id="A0A699Z5S3"/>
<proteinExistence type="predicted"/>
<dbReference type="GO" id="GO:0071949">
    <property type="term" value="F:FAD binding"/>
    <property type="evidence" value="ECO:0007669"/>
    <property type="project" value="TreeGrafter"/>
</dbReference>
<feature type="domain" description="Photolyase/cryptochrome alpha/beta" evidence="1">
    <location>
        <begin position="1"/>
        <end position="112"/>
    </location>
</feature>
<organism evidence="2 3">
    <name type="scientific">Haematococcus lacustris</name>
    <name type="common">Green alga</name>
    <name type="synonym">Haematococcus pluvialis</name>
    <dbReference type="NCBI Taxonomy" id="44745"/>
    <lineage>
        <taxon>Eukaryota</taxon>
        <taxon>Viridiplantae</taxon>
        <taxon>Chlorophyta</taxon>
        <taxon>core chlorophytes</taxon>
        <taxon>Chlorophyceae</taxon>
        <taxon>CS clade</taxon>
        <taxon>Chlamydomonadales</taxon>
        <taxon>Haematococcaceae</taxon>
        <taxon>Haematococcus</taxon>
    </lineage>
</organism>
<dbReference type="PROSITE" id="PS51645">
    <property type="entry name" value="PHR_CRY_ALPHA_BETA"/>
    <property type="match status" value="1"/>
</dbReference>
<dbReference type="PANTHER" id="PTHR11455">
    <property type="entry name" value="CRYPTOCHROME"/>
    <property type="match status" value="1"/>
</dbReference>
<evidence type="ECO:0000313" key="2">
    <source>
        <dbReference type="EMBL" id="GFH16890.1"/>
    </source>
</evidence>
<dbReference type="InterPro" id="IPR036155">
    <property type="entry name" value="Crypto/Photolyase_N_sf"/>
</dbReference>
<dbReference type="InterPro" id="IPR002081">
    <property type="entry name" value="Cryptochrome/DNA_photolyase_1"/>
</dbReference>
<dbReference type="Gene3D" id="3.40.50.620">
    <property type="entry name" value="HUPs"/>
    <property type="match status" value="1"/>
</dbReference>
<gene>
    <name evidence="2" type="ORF">HaLaN_13407</name>
</gene>
<keyword evidence="2" id="KW-0456">Lyase</keyword>